<evidence type="ECO:0000313" key="2">
    <source>
        <dbReference type="Proteomes" id="UP001239111"/>
    </source>
</evidence>
<gene>
    <name evidence="1" type="ORF">QAD02_002727</name>
</gene>
<proteinExistence type="predicted"/>
<sequence length="124" mass="13984">MAPLCKGFAYPVSILMSAVLLQMEISTALTTVPVILWNQAFITTSNSPFHETSKEQFQTQLNEVLGKGKPPILLFVKDDLCYEDMQLSREVIYAILMATHILAFEQVEYFTSIMIVKTKSILCC</sequence>
<keyword evidence="2" id="KW-1185">Reference proteome</keyword>
<reference evidence="1" key="1">
    <citation type="submission" date="2023-04" db="EMBL/GenBank/DDBJ databases">
        <title>A chromosome-level genome assembly of the parasitoid wasp Eretmocerus hayati.</title>
        <authorList>
            <person name="Zhong Y."/>
            <person name="Liu S."/>
            <person name="Liu Y."/>
        </authorList>
    </citation>
    <scope>NUCLEOTIDE SEQUENCE</scope>
    <source>
        <strain evidence="1">ZJU_SS_LIU_2023</strain>
    </source>
</reference>
<comment type="caution">
    <text evidence="1">The sequence shown here is derived from an EMBL/GenBank/DDBJ whole genome shotgun (WGS) entry which is preliminary data.</text>
</comment>
<dbReference type="Proteomes" id="UP001239111">
    <property type="component" value="Chromosome 3"/>
</dbReference>
<evidence type="ECO:0000313" key="1">
    <source>
        <dbReference type="EMBL" id="KAJ8671468.1"/>
    </source>
</evidence>
<organism evidence="1 2">
    <name type="scientific">Eretmocerus hayati</name>
    <dbReference type="NCBI Taxonomy" id="131215"/>
    <lineage>
        <taxon>Eukaryota</taxon>
        <taxon>Metazoa</taxon>
        <taxon>Ecdysozoa</taxon>
        <taxon>Arthropoda</taxon>
        <taxon>Hexapoda</taxon>
        <taxon>Insecta</taxon>
        <taxon>Pterygota</taxon>
        <taxon>Neoptera</taxon>
        <taxon>Endopterygota</taxon>
        <taxon>Hymenoptera</taxon>
        <taxon>Apocrita</taxon>
        <taxon>Proctotrupomorpha</taxon>
        <taxon>Chalcidoidea</taxon>
        <taxon>Aphelinidae</taxon>
        <taxon>Aphelininae</taxon>
        <taxon>Eretmocerus</taxon>
    </lineage>
</organism>
<dbReference type="EMBL" id="CM056743">
    <property type="protein sequence ID" value="KAJ8671468.1"/>
    <property type="molecule type" value="Genomic_DNA"/>
</dbReference>
<protein>
    <submittedName>
        <fullName evidence="1">Uncharacterized protein</fullName>
    </submittedName>
</protein>
<name>A0ACC2NJV1_9HYME</name>
<accession>A0ACC2NJV1</accession>